<dbReference type="Gene3D" id="3.90.780.10">
    <property type="entry name" value="5'-Nucleotidase, C-terminal domain"/>
    <property type="match status" value="1"/>
</dbReference>
<dbReference type="GO" id="GO:0005576">
    <property type="term" value="C:extracellular region"/>
    <property type="evidence" value="ECO:0007669"/>
    <property type="project" value="UniProtKB-SubCell"/>
</dbReference>
<evidence type="ECO:0000313" key="8">
    <source>
        <dbReference type="Proteomes" id="UP000008635"/>
    </source>
</evidence>
<sequence precursor="true">MKKLTLIGAALALSACTMTPSQPVDVTIIGVNDFHGNLAPTSFRVPDPADRTKTQTVQAGGIESIGTILKNARAQNPNTVFIGLGDVIGASPLASNLLRDEPTIDAMNQLGMQLSVVGNHEFDNGVQELLRIQKGGCNSNDVTRACKYNNTYSGAKFQYLAANVVDEKTGQAVLPAYKILNVGGVKIAFIGAVLKDTPTVVTPSGVAGLKFTDEAQAINKYVPIVKNMGADAIIALVHQGGASTDAFDVVSCKTLSGDIVDVAKRIDPSVAAIMTGHTHKGYNCVLPDPNGKDRVVIQGDSYGHLLQRLDLRVDPRSNTVLDIKASNVVVDAAKTAKDPAMTAILTKAKSVTDPIANTPIATLGVEQITRAANAAGESALGDVIADSQLAATQDPAKGGAVIAFMNPGGIRADFPVNVPNPSKNVTFGDAFTVQPFGNILTVITLTGQQIKDTLEQQFDNPAAGQTRMLQVSKGFAYSYDTTKEKGSRVSNITLNGAPLDLSASYRVTVNNFLADGGDNFTALKGGTNRLGGDVDVDAFAAYVKANAVNLSGQVQNRITKLQ</sequence>
<protein>
    <submittedName>
        <fullName evidence="7">5'-nucleotidase</fullName>
        <ecNumber evidence="7">3.1.3.5</ecNumber>
    </submittedName>
</protein>
<dbReference type="HOGENOM" id="CLU_005854_5_2_0"/>
<comment type="similarity">
    <text evidence="4">Belongs to the 5'-nucleotidase family.</text>
</comment>
<dbReference type="FunFam" id="3.90.780.10:FF:000004">
    <property type="entry name" value="UDP-sugar hydrolase, putative"/>
    <property type="match status" value="1"/>
</dbReference>
<dbReference type="Gene3D" id="3.60.21.10">
    <property type="match status" value="1"/>
</dbReference>
<dbReference type="PANTHER" id="PTHR11575">
    <property type="entry name" value="5'-NUCLEOTIDASE-RELATED"/>
    <property type="match status" value="1"/>
</dbReference>
<evidence type="ECO:0000259" key="5">
    <source>
        <dbReference type="Pfam" id="PF00149"/>
    </source>
</evidence>
<dbReference type="Pfam" id="PF00149">
    <property type="entry name" value="Metallophos"/>
    <property type="match status" value="1"/>
</dbReference>
<evidence type="ECO:0000256" key="2">
    <source>
        <dbReference type="ARBA" id="ARBA00022525"/>
    </source>
</evidence>
<accession>E8UAU6</accession>
<keyword evidence="4 7" id="KW-0378">Hydrolase</keyword>
<evidence type="ECO:0000256" key="3">
    <source>
        <dbReference type="ARBA" id="ARBA00022729"/>
    </source>
</evidence>
<dbReference type="SUPFAM" id="SSF55816">
    <property type="entry name" value="5'-nucleotidase (syn. UDP-sugar hydrolase), C-terminal domain"/>
    <property type="match status" value="1"/>
</dbReference>
<feature type="signal peptide" evidence="4">
    <location>
        <begin position="1"/>
        <end position="23"/>
    </location>
</feature>
<dbReference type="EMBL" id="CP002454">
    <property type="protein sequence ID" value="ADV68185.1"/>
    <property type="molecule type" value="Genomic_DNA"/>
</dbReference>
<dbReference type="AlphaFoldDB" id="E8UAU6"/>
<dbReference type="InterPro" id="IPR008334">
    <property type="entry name" value="5'-Nucleotdase_C"/>
</dbReference>
<name>E8UAU6_DEIML</name>
<dbReference type="SUPFAM" id="SSF56300">
    <property type="entry name" value="Metallo-dependent phosphatases"/>
    <property type="match status" value="1"/>
</dbReference>
<feature type="domain" description="5'-Nucleotidase C-terminal" evidence="6">
    <location>
        <begin position="360"/>
        <end position="524"/>
    </location>
</feature>
<keyword evidence="8" id="KW-1185">Reference proteome</keyword>
<dbReference type="KEGG" id="dmr:Deima_2551"/>
<dbReference type="PANTHER" id="PTHR11575:SF24">
    <property type="entry name" value="5'-NUCLEOTIDASE"/>
    <property type="match status" value="1"/>
</dbReference>
<organism evidence="7 8">
    <name type="scientific">Deinococcus maricopensis (strain DSM 21211 / LMG 22137 / NRRL B-23946 / LB-34)</name>
    <dbReference type="NCBI Taxonomy" id="709986"/>
    <lineage>
        <taxon>Bacteria</taxon>
        <taxon>Thermotogati</taxon>
        <taxon>Deinococcota</taxon>
        <taxon>Deinococci</taxon>
        <taxon>Deinococcales</taxon>
        <taxon>Deinococcaceae</taxon>
        <taxon>Deinococcus</taxon>
    </lineage>
</organism>
<gene>
    <name evidence="7" type="ordered locus">Deima_2551</name>
</gene>
<dbReference type="OrthoDB" id="9801679at2"/>
<dbReference type="GO" id="GO:0000166">
    <property type="term" value="F:nucleotide binding"/>
    <property type="evidence" value="ECO:0007669"/>
    <property type="project" value="UniProtKB-KW"/>
</dbReference>
<dbReference type="PROSITE" id="PS51257">
    <property type="entry name" value="PROKAR_LIPOPROTEIN"/>
    <property type="match status" value="1"/>
</dbReference>
<dbReference type="InterPro" id="IPR036907">
    <property type="entry name" value="5'-Nucleotdase_C_sf"/>
</dbReference>
<evidence type="ECO:0000259" key="6">
    <source>
        <dbReference type="Pfam" id="PF02872"/>
    </source>
</evidence>
<dbReference type="InterPro" id="IPR006179">
    <property type="entry name" value="5_nucleotidase/apyrase"/>
</dbReference>
<dbReference type="Proteomes" id="UP000008635">
    <property type="component" value="Chromosome"/>
</dbReference>
<evidence type="ECO:0000256" key="1">
    <source>
        <dbReference type="ARBA" id="ARBA00004613"/>
    </source>
</evidence>
<dbReference type="Pfam" id="PF02872">
    <property type="entry name" value="5_nucleotid_C"/>
    <property type="match status" value="1"/>
</dbReference>
<dbReference type="EC" id="3.1.3.5" evidence="7"/>
<feature type="domain" description="Calcineurin-like phosphoesterase" evidence="5">
    <location>
        <begin position="27"/>
        <end position="280"/>
    </location>
</feature>
<comment type="subcellular location">
    <subcellularLocation>
        <location evidence="1">Secreted</location>
    </subcellularLocation>
</comment>
<dbReference type="eggNOG" id="COG0737">
    <property type="taxonomic scope" value="Bacteria"/>
</dbReference>
<keyword evidence="3 4" id="KW-0732">Signal</keyword>
<dbReference type="GO" id="GO:0008768">
    <property type="term" value="F:UDP-sugar diphosphatase activity"/>
    <property type="evidence" value="ECO:0007669"/>
    <property type="project" value="TreeGrafter"/>
</dbReference>
<dbReference type="GO" id="GO:0008253">
    <property type="term" value="F:5'-nucleotidase activity"/>
    <property type="evidence" value="ECO:0007669"/>
    <property type="project" value="UniProtKB-EC"/>
</dbReference>
<reference evidence="7 8" key="1">
    <citation type="journal article" date="2011" name="Stand. Genomic Sci.">
        <title>Complete genome sequence of Deinococcus maricopensis type strain (LB-34).</title>
        <authorList>
            <person name="Pukall R."/>
            <person name="Zeytun A."/>
            <person name="Lucas S."/>
            <person name="Lapidus A."/>
            <person name="Hammon N."/>
            <person name="Deshpande S."/>
            <person name="Nolan M."/>
            <person name="Cheng J.F."/>
            <person name="Pitluck S."/>
            <person name="Liolios K."/>
            <person name="Pagani I."/>
            <person name="Mikhailova N."/>
            <person name="Ivanova N."/>
            <person name="Mavromatis K."/>
            <person name="Pati A."/>
            <person name="Tapia R."/>
            <person name="Han C."/>
            <person name="Goodwin L."/>
            <person name="Chen A."/>
            <person name="Palaniappan K."/>
            <person name="Land M."/>
            <person name="Hauser L."/>
            <person name="Chang Y.J."/>
            <person name="Jeffries C.D."/>
            <person name="Brambilla E.M."/>
            <person name="Rohde M."/>
            <person name="Goker M."/>
            <person name="Detter J.C."/>
            <person name="Woyke T."/>
            <person name="Bristow J."/>
            <person name="Eisen J.A."/>
            <person name="Markowitz V."/>
            <person name="Hugenholtz P."/>
            <person name="Kyrpides N.C."/>
            <person name="Klenk H.P."/>
        </authorList>
    </citation>
    <scope>NUCLEOTIDE SEQUENCE [LARGE SCALE GENOMIC DNA]</scope>
    <source>
        <strain evidence="8">DSM 21211 / LMG 22137 / NRRL B-23946 / LB-34</strain>
    </source>
</reference>
<keyword evidence="2" id="KW-0964">Secreted</keyword>
<dbReference type="STRING" id="709986.Deima_2551"/>
<evidence type="ECO:0000256" key="4">
    <source>
        <dbReference type="RuleBase" id="RU362119"/>
    </source>
</evidence>
<dbReference type="RefSeq" id="WP_013557689.1">
    <property type="nucleotide sequence ID" value="NC_014958.1"/>
</dbReference>
<dbReference type="PRINTS" id="PR01607">
    <property type="entry name" value="APYRASEFAMLY"/>
</dbReference>
<dbReference type="GO" id="GO:0009166">
    <property type="term" value="P:nucleotide catabolic process"/>
    <property type="evidence" value="ECO:0007669"/>
    <property type="project" value="InterPro"/>
</dbReference>
<dbReference type="InterPro" id="IPR004843">
    <property type="entry name" value="Calcineurin-like_PHP"/>
</dbReference>
<reference evidence="8" key="2">
    <citation type="submission" date="2011-01" db="EMBL/GenBank/DDBJ databases">
        <title>The complete genome of Deinococcus maricopensis DSM 21211.</title>
        <authorList>
            <consortium name="US DOE Joint Genome Institute (JGI-PGF)"/>
            <person name="Lucas S."/>
            <person name="Copeland A."/>
            <person name="Lapidus A."/>
            <person name="Goodwin L."/>
            <person name="Pitluck S."/>
            <person name="Kyrpides N."/>
            <person name="Mavromatis K."/>
            <person name="Pagani I."/>
            <person name="Ivanova N."/>
            <person name="Ovchinnikova G."/>
            <person name="Zeytun A."/>
            <person name="Detter J.C."/>
            <person name="Han C."/>
            <person name="Land M."/>
            <person name="Hauser L."/>
            <person name="Markowitz V."/>
            <person name="Cheng J.-F."/>
            <person name="Hugenholtz P."/>
            <person name="Woyke T."/>
            <person name="Wu D."/>
            <person name="Pukall R."/>
            <person name="Gehrich-Schroeter G."/>
            <person name="Brambilla E."/>
            <person name="Klenk H.-P."/>
            <person name="Eisen J.A."/>
        </authorList>
    </citation>
    <scope>NUCLEOTIDE SEQUENCE [LARGE SCALE GENOMIC DNA]</scope>
    <source>
        <strain evidence="8">DSM 21211 / LMG 22137 / NRRL B-23946 / LB-34</strain>
    </source>
</reference>
<dbReference type="GO" id="GO:0030288">
    <property type="term" value="C:outer membrane-bounded periplasmic space"/>
    <property type="evidence" value="ECO:0007669"/>
    <property type="project" value="TreeGrafter"/>
</dbReference>
<feature type="chain" id="PRO_5005128442" evidence="4">
    <location>
        <begin position="24"/>
        <end position="562"/>
    </location>
</feature>
<proteinExistence type="inferred from homology"/>
<evidence type="ECO:0000313" key="7">
    <source>
        <dbReference type="EMBL" id="ADV68185.1"/>
    </source>
</evidence>
<dbReference type="InterPro" id="IPR029052">
    <property type="entry name" value="Metallo-depent_PP-like"/>
</dbReference>
<keyword evidence="4" id="KW-0547">Nucleotide-binding</keyword>